<protein>
    <submittedName>
        <fullName evidence="1">Uncharacterized protein</fullName>
    </submittedName>
</protein>
<sequence length="159" mass="17158">MISEMNADHDDDALLAWLKRVAAEADPMPGDITAAAYEAIGLHDLDGQLAELIADSAGVTQEYDAVRRTEAADRLLSFEGGGVRVELEIVPDDGELAVIGQVIGASPEDCELEYGDGRREALPLDDLGRFLVDRRRGGPVRIRCRSVDGSPVITSWVNL</sequence>
<gene>
    <name evidence="1" type="ORF">E0H75_31325</name>
</gene>
<comment type="caution">
    <text evidence="1">The sequence shown here is derived from an EMBL/GenBank/DDBJ whole genome shotgun (WGS) entry which is preliminary data.</text>
</comment>
<dbReference type="AlphaFoldDB" id="A0A4R0JH76"/>
<accession>A0A4R0JH76</accession>
<dbReference type="Proteomes" id="UP000293342">
    <property type="component" value="Unassembled WGS sequence"/>
</dbReference>
<reference evidence="1 2" key="1">
    <citation type="submission" date="2019-02" db="EMBL/GenBank/DDBJ databases">
        <title>Kribbella capetownensis sp. nov. and Kribbella speibonae sp. nov., isolated from soil.</title>
        <authorList>
            <person name="Curtis S.M."/>
            <person name="Norton I."/>
            <person name="Everest G.J."/>
            <person name="Meyers P.R."/>
        </authorList>
    </citation>
    <scope>NUCLEOTIDE SEQUENCE [LARGE SCALE GENOMIC DNA]</scope>
    <source>
        <strain evidence="1 2">YM53</strain>
    </source>
</reference>
<name>A0A4R0JH76_9ACTN</name>
<proteinExistence type="predicted"/>
<dbReference type="EMBL" id="SJKD01000008">
    <property type="protein sequence ID" value="TCC45014.1"/>
    <property type="molecule type" value="Genomic_DNA"/>
</dbReference>
<evidence type="ECO:0000313" key="2">
    <source>
        <dbReference type="Proteomes" id="UP000293342"/>
    </source>
</evidence>
<organism evidence="1 2">
    <name type="scientific">Kribbella capetownensis</name>
    <dbReference type="NCBI Taxonomy" id="1572659"/>
    <lineage>
        <taxon>Bacteria</taxon>
        <taxon>Bacillati</taxon>
        <taxon>Actinomycetota</taxon>
        <taxon>Actinomycetes</taxon>
        <taxon>Propionibacteriales</taxon>
        <taxon>Kribbellaceae</taxon>
        <taxon>Kribbella</taxon>
    </lineage>
</organism>
<evidence type="ECO:0000313" key="1">
    <source>
        <dbReference type="EMBL" id="TCC45014.1"/>
    </source>
</evidence>
<dbReference type="OrthoDB" id="3397311at2"/>
<keyword evidence="2" id="KW-1185">Reference proteome</keyword>
<dbReference type="RefSeq" id="WP_131517318.1">
    <property type="nucleotide sequence ID" value="NZ_SJKD01000008.1"/>
</dbReference>